<sequence length="444" mass="48440">MALKTFVAASLTLAAFSNAQSWQDKAVSVDPTAECLAYSYAPVQAMISNYPTIWQIANLQTADTNAVALFNTLNSSIPQIAPKGTPMGDFSNVTPTYPATDPDCWWSWHQCTTPKISGIADDVTRCPTPNTWGLTVDDGPNCSHNAYYALLDYTHYCNQQDYLQQQNQKATLFYIGSNVFDWPLEAQRGLADGHEICAHTWSHRYMTALTNEEAFAELYFSKKAIKDVLGITPQCWRPPFGDVDDRIRYIAQALGMQTVIWVEDTFDYEYPSLPSTTIDQNYQNIINKALNGTYDTEGILVLSHELENFTMSENMKWFPKIQQAFKWITPLAVCNNNTNPYVEQGYTYPNFAQWMSGVRNGTLLAPTASVNAPVSLPFSSGHAGSVSTSIPYGSPTATAGVTGTNAAAPSNSSGASSLTAISTSLAAVLLTTLVGLASGAVLLL</sequence>
<evidence type="ECO:0000256" key="9">
    <source>
        <dbReference type="ARBA" id="ARBA00022723"/>
    </source>
</evidence>
<keyword evidence="6" id="KW-0134">Cell wall</keyword>
<evidence type="ECO:0000256" key="16">
    <source>
        <dbReference type="ARBA" id="ARBA00023285"/>
    </source>
</evidence>
<dbReference type="InterPro" id="IPR011330">
    <property type="entry name" value="Glyco_hydro/deAcase_b/a-brl"/>
</dbReference>
<keyword evidence="14" id="KW-0325">Glycoprotein</keyword>
<evidence type="ECO:0000256" key="10">
    <source>
        <dbReference type="ARBA" id="ARBA00022729"/>
    </source>
</evidence>
<reference evidence="25 26" key="1">
    <citation type="journal article" date="2016" name="Mol. Biol. Evol.">
        <title>Comparative Genomics of Early-Diverging Mushroom-Forming Fungi Provides Insights into the Origins of Lignocellulose Decay Capabilities.</title>
        <authorList>
            <person name="Nagy L.G."/>
            <person name="Riley R."/>
            <person name="Tritt A."/>
            <person name="Adam C."/>
            <person name="Daum C."/>
            <person name="Floudas D."/>
            <person name="Sun H."/>
            <person name="Yadav J.S."/>
            <person name="Pangilinan J."/>
            <person name="Larsson K.H."/>
            <person name="Matsuura K."/>
            <person name="Barry K."/>
            <person name="Labutti K."/>
            <person name="Kuo R."/>
            <person name="Ohm R.A."/>
            <person name="Bhattacharya S.S."/>
            <person name="Shirouzu T."/>
            <person name="Yoshinaga Y."/>
            <person name="Martin F.M."/>
            <person name="Grigoriev I.V."/>
            <person name="Hibbett D.S."/>
        </authorList>
    </citation>
    <scope>NUCLEOTIDE SEQUENCE [LARGE SCALE GENOMIC DNA]</scope>
    <source>
        <strain evidence="25 26">HHB14362 ss-1</strain>
    </source>
</reference>
<keyword evidence="9" id="KW-0479">Metal-binding</keyword>
<dbReference type="PANTHER" id="PTHR10587:SF98">
    <property type="entry name" value="CHITIN DEACETYLASE"/>
    <property type="match status" value="1"/>
</dbReference>
<dbReference type="FunFam" id="3.20.20.370:FF:000004">
    <property type="entry name" value="Related to Chitin deacetylase"/>
    <property type="match status" value="1"/>
</dbReference>
<evidence type="ECO:0000313" key="25">
    <source>
        <dbReference type="EMBL" id="KZT24872.1"/>
    </source>
</evidence>
<evidence type="ECO:0000256" key="19">
    <source>
        <dbReference type="ARBA" id="ARBA00023326"/>
    </source>
</evidence>
<evidence type="ECO:0000256" key="11">
    <source>
        <dbReference type="ARBA" id="ARBA00022801"/>
    </source>
</evidence>
<dbReference type="SUPFAM" id="SSF88713">
    <property type="entry name" value="Glycoside hydrolase/deacetylase"/>
    <property type="match status" value="1"/>
</dbReference>
<gene>
    <name evidence="25" type="ORF">NEOLEDRAFT_1148421</name>
</gene>
<evidence type="ECO:0000256" key="18">
    <source>
        <dbReference type="ARBA" id="ARBA00023316"/>
    </source>
</evidence>
<evidence type="ECO:0000256" key="14">
    <source>
        <dbReference type="ARBA" id="ARBA00023180"/>
    </source>
</evidence>
<protein>
    <recommendedName>
        <fullName evidence="20">chitin deacetylase</fullName>
        <ecNumber evidence="20">3.5.1.41</ecNumber>
    </recommendedName>
</protein>
<keyword evidence="7" id="KW-0964">Secreted</keyword>
<organism evidence="25 26">
    <name type="scientific">Neolentinus lepideus HHB14362 ss-1</name>
    <dbReference type="NCBI Taxonomy" id="1314782"/>
    <lineage>
        <taxon>Eukaryota</taxon>
        <taxon>Fungi</taxon>
        <taxon>Dikarya</taxon>
        <taxon>Basidiomycota</taxon>
        <taxon>Agaricomycotina</taxon>
        <taxon>Agaricomycetes</taxon>
        <taxon>Gloeophyllales</taxon>
        <taxon>Gloeophyllaceae</taxon>
        <taxon>Neolentinus</taxon>
    </lineage>
</organism>
<dbReference type="STRING" id="1314782.A0A165SA70"/>
<keyword evidence="22" id="KW-1133">Transmembrane helix</keyword>
<dbReference type="GO" id="GO:0005886">
    <property type="term" value="C:plasma membrane"/>
    <property type="evidence" value="ECO:0007669"/>
    <property type="project" value="UniProtKB-SubCell"/>
</dbReference>
<evidence type="ECO:0000256" key="5">
    <source>
        <dbReference type="ARBA" id="ARBA00022475"/>
    </source>
</evidence>
<dbReference type="GO" id="GO:0046872">
    <property type="term" value="F:metal ion binding"/>
    <property type="evidence" value="ECO:0007669"/>
    <property type="project" value="UniProtKB-KW"/>
</dbReference>
<evidence type="ECO:0000256" key="17">
    <source>
        <dbReference type="ARBA" id="ARBA00023288"/>
    </source>
</evidence>
<evidence type="ECO:0000256" key="1">
    <source>
        <dbReference type="ARBA" id="ARBA00001941"/>
    </source>
</evidence>
<evidence type="ECO:0000256" key="3">
    <source>
        <dbReference type="ARBA" id="ARBA00004609"/>
    </source>
</evidence>
<dbReference type="GO" id="GO:0000272">
    <property type="term" value="P:polysaccharide catabolic process"/>
    <property type="evidence" value="ECO:0007669"/>
    <property type="project" value="UniProtKB-KW"/>
</dbReference>
<dbReference type="GO" id="GO:0009272">
    <property type="term" value="P:fungal-type cell wall biogenesis"/>
    <property type="evidence" value="ECO:0007669"/>
    <property type="project" value="UniProtKB-ARBA"/>
</dbReference>
<proteinExistence type="inferred from homology"/>
<dbReference type="InterPro" id="IPR002509">
    <property type="entry name" value="NODB_dom"/>
</dbReference>
<comment type="similarity">
    <text evidence="4">Belongs to the polysaccharide deacetylase family.</text>
</comment>
<evidence type="ECO:0000256" key="23">
    <source>
        <dbReference type="SAM" id="SignalP"/>
    </source>
</evidence>
<dbReference type="GO" id="GO:0004099">
    <property type="term" value="F:chitin deacetylase activity"/>
    <property type="evidence" value="ECO:0007669"/>
    <property type="project" value="UniProtKB-EC"/>
</dbReference>
<dbReference type="InterPro" id="IPR050248">
    <property type="entry name" value="Polysacc_deacetylase_ArnD"/>
</dbReference>
<keyword evidence="17" id="KW-0449">Lipoprotein</keyword>
<evidence type="ECO:0000256" key="8">
    <source>
        <dbReference type="ARBA" id="ARBA00022622"/>
    </source>
</evidence>
<keyword evidence="13 22" id="KW-0472">Membrane</keyword>
<name>A0A165SA70_9AGAM</name>
<keyword evidence="22" id="KW-0812">Transmembrane</keyword>
<evidence type="ECO:0000256" key="20">
    <source>
        <dbReference type="ARBA" id="ARBA00024056"/>
    </source>
</evidence>
<dbReference type="Gene3D" id="3.20.20.370">
    <property type="entry name" value="Glycoside hydrolase/deacetylase"/>
    <property type="match status" value="1"/>
</dbReference>
<evidence type="ECO:0000256" key="12">
    <source>
        <dbReference type="ARBA" id="ARBA00023024"/>
    </source>
</evidence>
<keyword evidence="8" id="KW-0336">GPI-anchor</keyword>
<evidence type="ECO:0000256" key="6">
    <source>
        <dbReference type="ARBA" id="ARBA00022512"/>
    </source>
</evidence>
<evidence type="ECO:0000256" key="13">
    <source>
        <dbReference type="ARBA" id="ARBA00023136"/>
    </source>
</evidence>
<keyword evidence="11" id="KW-0378">Hydrolase</keyword>
<comment type="catalytic activity">
    <reaction evidence="21">
        <text>[(1-&gt;4)-N-acetyl-beta-D-glucosaminyl](n) + n H2O = chitosan + n acetate</text>
        <dbReference type="Rhea" id="RHEA:10464"/>
        <dbReference type="Rhea" id="RHEA-COMP:9593"/>
        <dbReference type="Rhea" id="RHEA-COMP:9597"/>
        <dbReference type="ChEBI" id="CHEBI:15377"/>
        <dbReference type="ChEBI" id="CHEBI:17029"/>
        <dbReference type="ChEBI" id="CHEBI:30089"/>
        <dbReference type="ChEBI" id="CHEBI:57704"/>
        <dbReference type="EC" id="3.5.1.41"/>
    </reaction>
    <physiologicalReaction direction="left-to-right" evidence="21">
        <dbReference type="Rhea" id="RHEA:10465"/>
    </physiologicalReaction>
</comment>
<keyword evidence="5" id="KW-1003">Cell membrane</keyword>
<dbReference type="GO" id="GO:0006032">
    <property type="term" value="P:chitin catabolic process"/>
    <property type="evidence" value="ECO:0007669"/>
    <property type="project" value="UniProtKB-KW"/>
</dbReference>
<evidence type="ECO:0000313" key="26">
    <source>
        <dbReference type="Proteomes" id="UP000076761"/>
    </source>
</evidence>
<dbReference type="PANTHER" id="PTHR10587">
    <property type="entry name" value="GLYCOSYL TRANSFERASE-RELATED"/>
    <property type="match status" value="1"/>
</dbReference>
<dbReference type="Pfam" id="PF01522">
    <property type="entry name" value="Polysacc_deac_1"/>
    <property type="match status" value="1"/>
</dbReference>
<feature type="transmembrane region" description="Helical" evidence="22">
    <location>
        <begin position="420"/>
        <end position="443"/>
    </location>
</feature>
<dbReference type="EC" id="3.5.1.41" evidence="20"/>
<feature type="signal peptide" evidence="23">
    <location>
        <begin position="1"/>
        <end position="19"/>
    </location>
</feature>
<feature type="chain" id="PRO_5007866293" description="chitin deacetylase" evidence="23">
    <location>
        <begin position="20"/>
        <end position="444"/>
    </location>
</feature>
<evidence type="ECO:0000256" key="15">
    <source>
        <dbReference type="ARBA" id="ARBA00023277"/>
    </source>
</evidence>
<evidence type="ECO:0000256" key="21">
    <source>
        <dbReference type="ARBA" id="ARBA00048494"/>
    </source>
</evidence>
<comment type="cofactor">
    <cofactor evidence="1">
        <name>Co(2+)</name>
        <dbReference type="ChEBI" id="CHEBI:48828"/>
    </cofactor>
</comment>
<evidence type="ECO:0000256" key="7">
    <source>
        <dbReference type="ARBA" id="ARBA00022525"/>
    </source>
</evidence>
<evidence type="ECO:0000256" key="4">
    <source>
        <dbReference type="ARBA" id="ARBA00010973"/>
    </source>
</evidence>
<comment type="subcellular location">
    <subcellularLocation>
        <location evidence="3">Cell membrane</location>
        <topology evidence="3">Lipid-anchor</topology>
        <topology evidence="3">GPI-anchor</topology>
    </subcellularLocation>
    <subcellularLocation>
        <location evidence="2">Secreted</location>
        <location evidence="2">Cell wall</location>
    </subcellularLocation>
</comment>
<keyword evidence="18" id="KW-0961">Cell wall biogenesis/degradation</keyword>
<dbReference type="GO" id="GO:0071555">
    <property type="term" value="P:cell wall organization"/>
    <property type="evidence" value="ECO:0007669"/>
    <property type="project" value="UniProtKB-KW"/>
</dbReference>
<dbReference type="InParanoid" id="A0A165SA70"/>
<keyword evidence="16" id="KW-0170">Cobalt</keyword>
<evidence type="ECO:0000256" key="2">
    <source>
        <dbReference type="ARBA" id="ARBA00004191"/>
    </source>
</evidence>
<keyword evidence="10 23" id="KW-0732">Signal</keyword>
<dbReference type="PROSITE" id="PS51677">
    <property type="entry name" value="NODB"/>
    <property type="match status" value="1"/>
</dbReference>
<accession>A0A165SA70</accession>
<dbReference type="EMBL" id="KV425575">
    <property type="protein sequence ID" value="KZT24872.1"/>
    <property type="molecule type" value="Genomic_DNA"/>
</dbReference>
<keyword evidence="19" id="KW-0624">Polysaccharide degradation</keyword>
<evidence type="ECO:0000256" key="22">
    <source>
        <dbReference type="SAM" id="Phobius"/>
    </source>
</evidence>
<dbReference type="OrthoDB" id="407355at2759"/>
<keyword evidence="26" id="KW-1185">Reference proteome</keyword>
<keyword evidence="12" id="KW-0146">Chitin degradation</keyword>
<dbReference type="AlphaFoldDB" id="A0A165SA70"/>
<feature type="domain" description="NodB homology" evidence="24">
    <location>
        <begin position="130"/>
        <end position="334"/>
    </location>
</feature>
<dbReference type="Proteomes" id="UP000076761">
    <property type="component" value="Unassembled WGS sequence"/>
</dbReference>
<evidence type="ECO:0000259" key="24">
    <source>
        <dbReference type="PROSITE" id="PS51677"/>
    </source>
</evidence>
<dbReference type="GO" id="GO:0098552">
    <property type="term" value="C:side of membrane"/>
    <property type="evidence" value="ECO:0007669"/>
    <property type="project" value="UniProtKB-KW"/>
</dbReference>
<keyword evidence="15" id="KW-0119">Carbohydrate metabolism</keyword>